<sequence>MTAPTVKVTMLGHSGSGKTTFTIGMLASMGPGEDDYAVSTRDWDHGMELLDAWSRLLETGKFPKFTDMSEFKEYAFVLQRGLAETVVTVDWVDYRGGALNDRAAATDTAALRARLEESDSVYIVLDGGILGGWIDEIAAGTSKEATLASARHRLGIAWTSNMLLTALDRMRSAGRRVPSLVVLVTKSDQLHEVLAKRGADKKSAELSALNAVRRLLPFAFSGGACTLIDFVSVGRPGAPPQPSGFKPPFLFTFLRYLHDAVATEERVLQAATAKHERTAGDLALLARRFGGGFFQSGKRDKLTALQQQLVAESSAHKARLEQLAAEAAKLEAELAGAHIFRNGDPGR</sequence>
<evidence type="ECO:0000313" key="1">
    <source>
        <dbReference type="EMBL" id="ALG09608.1"/>
    </source>
</evidence>
<dbReference type="STRING" id="860235.AOZ06_24300"/>
<evidence type="ECO:0000313" key="2">
    <source>
        <dbReference type="Proteomes" id="UP000063699"/>
    </source>
</evidence>
<proteinExistence type="predicted"/>
<dbReference type="AlphaFoldDB" id="A0A0N9I473"/>
<dbReference type="Proteomes" id="UP000063699">
    <property type="component" value="Chromosome"/>
</dbReference>
<dbReference type="KEGG" id="kphy:AOZ06_24300"/>
<dbReference type="EMBL" id="CP012752">
    <property type="protein sequence ID" value="ALG09608.1"/>
    <property type="molecule type" value="Genomic_DNA"/>
</dbReference>
<name>A0A0N9I473_9PSEU</name>
<dbReference type="OrthoDB" id="4334850at2"/>
<keyword evidence="2" id="KW-1185">Reference proteome</keyword>
<dbReference type="RefSeq" id="WP_054291512.1">
    <property type="nucleotide sequence ID" value="NZ_CP012752.1"/>
</dbReference>
<organism evidence="1 2">
    <name type="scientific">Kibdelosporangium phytohabitans</name>
    <dbReference type="NCBI Taxonomy" id="860235"/>
    <lineage>
        <taxon>Bacteria</taxon>
        <taxon>Bacillati</taxon>
        <taxon>Actinomycetota</taxon>
        <taxon>Actinomycetes</taxon>
        <taxon>Pseudonocardiales</taxon>
        <taxon>Pseudonocardiaceae</taxon>
        <taxon>Kibdelosporangium</taxon>
    </lineage>
</organism>
<protein>
    <submittedName>
        <fullName evidence="1">Uncharacterized protein</fullName>
    </submittedName>
</protein>
<reference evidence="1 2" key="1">
    <citation type="submission" date="2015-07" db="EMBL/GenBank/DDBJ databases">
        <title>Genome sequencing of Kibdelosporangium phytohabitans.</title>
        <authorList>
            <person name="Qin S."/>
            <person name="Xing K."/>
        </authorList>
    </citation>
    <scope>NUCLEOTIDE SEQUENCE [LARGE SCALE GENOMIC DNA]</scope>
    <source>
        <strain evidence="1 2">KLBMP1111</strain>
    </source>
</reference>
<accession>A0A0N9I473</accession>
<gene>
    <name evidence="1" type="ORF">AOZ06_24300</name>
</gene>